<gene>
    <name evidence="1" type="ORF">OPT61_g278</name>
</gene>
<evidence type="ECO:0000313" key="1">
    <source>
        <dbReference type="EMBL" id="KAJ8118803.1"/>
    </source>
</evidence>
<proteinExistence type="predicted"/>
<reference evidence="1" key="1">
    <citation type="submission" date="2022-11" db="EMBL/GenBank/DDBJ databases">
        <title>Genome Sequence of Boeremia exigua.</title>
        <authorList>
            <person name="Buettner E."/>
        </authorList>
    </citation>
    <scope>NUCLEOTIDE SEQUENCE</scope>
    <source>
        <strain evidence="1">CU02</strain>
    </source>
</reference>
<protein>
    <submittedName>
        <fullName evidence="1">Uncharacterized protein</fullName>
    </submittedName>
</protein>
<name>A0ACC2IUE5_9PLEO</name>
<evidence type="ECO:0000313" key="2">
    <source>
        <dbReference type="Proteomes" id="UP001153331"/>
    </source>
</evidence>
<organism evidence="1 2">
    <name type="scientific">Boeremia exigua</name>
    <dbReference type="NCBI Taxonomy" id="749465"/>
    <lineage>
        <taxon>Eukaryota</taxon>
        <taxon>Fungi</taxon>
        <taxon>Dikarya</taxon>
        <taxon>Ascomycota</taxon>
        <taxon>Pezizomycotina</taxon>
        <taxon>Dothideomycetes</taxon>
        <taxon>Pleosporomycetidae</taxon>
        <taxon>Pleosporales</taxon>
        <taxon>Pleosporineae</taxon>
        <taxon>Didymellaceae</taxon>
        <taxon>Boeremia</taxon>
    </lineage>
</organism>
<dbReference type="EMBL" id="JAPHNI010000009">
    <property type="protein sequence ID" value="KAJ8118803.1"/>
    <property type="molecule type" value="Genomic_DNA"/>
</dbReference>
<keyword evidence="2" id="KW-1185">Reference proteome</keyword>
<dbReference type="Proteomes" id="UP001153331">
    <property type="component" value="Unassembled WGS sequence"/>
</dbReference>
<comment type="caution">
    <text evidence="1">The sequence shown here is derived from an EMBL/GenBank/DDBJ whole genome shotgun (WGS) entry which is preliminary data.</text>
</comment>
<sequence length="75" mass="7837">MSVLVGHKSVRTPRAAFYTLTGHSGATRQVSSRARSSVAHLGYETTAAPSSADTDDKHFLQCAPVTHVGVAAILS</sequence>
<accession>A0ACC2IUE5</accession>